<name>A0ABR9HRU4_9PSEU</name>
<keyword evidence="4" id="KW-0143">Chaperone</keyword>
<dbReference type="InterPro" id="IPR025734">
    <property type="entry name" value="EspG"/>
</dbReference>
<gene>
    <name evidence="5" type="ORF">H4696_000720</name>
</gene>
<evidence type="ECO:0000256" key="2">
    <source>
        <dbReference type="ARBA" id="ARBA00006411"/>
    </source>
</evidence>
<sequence length="223" mass="24485">MPVFDEPVVLPRPAFLTAWRLLDLGEPPAALGTGHHHWVREDAAAELEQRTMSTLTRLGLARNDRLNGLWRTSLRTLAHADHEFYSWTTRRDGGHGAVLVAARGEDAIRLVADDVAVLVEPVRPIRLATSLLDGLPELDGADVPDRVQPADAEPLHEPREAVHQLYTARRHRGVRIRSNPATLLDLDRGRVLTYPAGEDAVVVAPGTPRLIIALLNETHAGLA</sequence>
<protein>
    <recommendedName>
        <fullName evidence="7">ESX secretion-associated protein EspG</fullName>
    </recommendedName>
</protein>
<reference evidence="5 6" key="1">
    <citation type="submission" date="2020-10" db="EMBL/GenBank/DDBJ databases">
        <title>Sequencing the genomes of 1000 actinobacteria strains.</title>
        <authorList>
            <person name="Klenk H.-P."/>
        </authorList>
    </citation>
    <scope>NUCLEOTIDE SEQUENCE [LARGE SCALE GENOMIC DNA]</scope>
    <source>
        <strain evidence="5 6">DSM 44653</strain>
    </source>
</reference>
<keyword evidence="3" id="KW-0963">Cytoplasm</keyword>
<evidence type="ECO:0008006" key="7">
    <source>
        <dbReference type="Google" id="ProtNLM"/>
    </source>
</evidence>
<evidence type="ECO:0000256" key="3">
    <source>
        <dbReference type="ARBA" id="ARBA00022490"/>
    </source>
</evidence>
<proteinExistence type="inferred from homology"/>
<evidence type="ECO:0000256" key="1">
    <source>
        <dbReference type="ARBA" id="ARBA00004496"/>
    </source>
</evidence>
<evidence type="ECO:0000256" key="4">
    <source>
        <dbReference type="ARBA" id="ARBA00023186"/>
    </source>
</evidence>
<accession>A0ABR9HRU4</accession>
<comment type="similarity">
    <text evidence="2">Belongs to the EspG family.</text>
</comment>
<dbReference type="Pfam" id="PF14011">
    <property type="entry name" value="ESX-1_EspG"/>
    <property type="match status" value="1"/>
</dbReference>
<organism evidence="5 6">
    <name type="scientific">Amycolatopsis lexingtonensis</name>
    <dbReference type="NCBI Taxonomy" id="218822"/>
    <lineage>
        <taxon>Bacteria</taxon>
        <taxon>Bacillati</taxon>
        <taxon>Actinomycetota</taxon>
        <taxon>Actinomycetes</taxon>
        <taxon>Pseudonocardiales</taxon>
        <taxon>Pseudonocardiaceae</taxon>
        <taxon>Amycolatopsis</taxon>
    </lineage>
</organism>
<evidence type="ECO:0000313" key="6">
    <source>
        <dbReference type="Proteomes" id="UP000631670"/>
    </source>
</evidence>
<comment type="subcellular location">
    <subcellularLocation>
        <location evidence="1">Cytoplasm</location>
    </subcellularLocation>
</comment>
<evidence type="ECO:0000313" key="5">
    <source>
        <dbReference type="EMBL" id="MBE1493620.1"/>
    </source>
</evidence>
<comment type="caution">
    <text evidence="5">The sequence shown here is derived from an EMBL/GenBank/DDBJ whole genome shotgun (WGS) entry which is preliminary data.</text>
</comment>
<keyword evidence="6" id="KW-1185">Reference proteome</keyword>
<dbReference type="RefSeq" id="WP_192782040.1">
    <property type="nucleotide sequence ID" value="NZ_JADBEG010000001.1"/>
</dbReference>
<dbReference type="EMBL" id="JADBEG010000001">
    <property type="protein sequence ID" value="MBE1493620.1"/>
    <property type="molecule type" value="Genomic_DNA"/>
</dbReference>
<dbReference type="Proteomes" id="UP000631670">
    <property type="component" value="Unassembled WGS sequence"/>
</dbReference>